<evidence type="ECO:0000313" key="4">
    <source>
        <dbReference type="Proteomes" id="UP001224661"/>
    </source>
</evidence>
<protein>
    <submittedName>
        <fullName evidence="3">Uncharacterized protein</fullName>
    </submittedName>
</protein>
<feature type="transmembrane region" description="Helical" evidence="2">
    <location>
        <begin position="46"/>
        <end position="65"/>
    </location>
</feature>
<keyword evidence="2" id="KW-0472">Membrane</keyword>
<evidence type="ECO:0000313" key="3">
    <source>
        <dbReference type="EMBL" id="MDI3387955.1"/>
    </source>
</evidence>
<keyword evidence="2" id="KW-0812">Transmembrane</keyword>
<accession>A0ABT6RU98</accession>
<proteinExistence type="predicted"/>
<evidence type="ECO:0000256" key="1">
    <source>
        <dbReference type="SAM" id="MobiDB-lite"/>
    </source>
</evidence>
<feature type="region of interest" description="Disordered" evidence="1">
    <location>
        <begin position="1"/>
        <end position="41"/>
    </location>
</feature>
<feature type="compositionally biased region" description="Basic residues" evidence="1">
    <location>
        <begin position="9"/>
        <end position="24"/>
    </location>
</feature>
<dbReference type="Proteomes" id="UP001224661">
    <property type="component" value="Unassembled WGS sequence"/>
</dbReference>
<gene>
    <name evidence="3" type="ORF">QIS99_17370</name>
</gene>
<evidence type="ECO:0000256" key="2">
    <source>
        <dbReference type="SAM" id="Phobius"/>
    </source>
</evidence>
<dbReference type="RefSeq" id="WP_282514353.1">
    <property type="nucleotide sequence ID" value="NZ_JASCIR010000013.1"/>
</dbReference>
<reference evidence="3 4" key="1">
    <citation type="submission" date="2023-05" db="EMBL/GenBank/DDBJ databases">
        <title>Draft genome sequence of Streptomyces sp. B-S-A8 isolated from a cave soil in Thailand.</title>
        <authorList>
            <person name="Chamroensaksri N."/>
            <person name="Muangham S."/>
        </authorList>
    </citation>
    <scope>NUCLEOTIDE SEQUENCE [LARGE SCALE GENOMIC DNA]</scope>
    <source>
        <strain evidence="3 4">B-S-A8</strain>
    </source>
</reference>
<keyword evidence="4" id="KW-1185">Reference proteome</keyword>
<organism evidence="3 4">
    <name type="scientific">Streptomyces solicavernae</name>
    <dbReference type="NCBI Taxonomy" id="3043614"/>
    <lineage>
        <taxon>Bacteria</taxon>
        <taxon>Bacillati</taxon>
        <taxon>Actinomycetota</taxon>
        <taxon>Actinomycetes</taxon>
        <taxon>Kitasatosporales</taxon>
        <taxon>Streptomycetaceae</taxon>
        <taxon>Streptomyces</taxon>
    </lineage>
</organism>
<keyword evidence="2" id="KW-1133">Transmembrane helix</keyword>
<dbReference type="EMBL" id="JASCIR010000013">
    <property type="protein sequence ID" value="MDI3387955.1"/>
    <property type="molecule type" value="Genomic_DNA"/>
</dbReference>
<comment type="caution">
    <text evidence="3">The sequence shown here is derived from an EMBL/GenBank/DDBJ whole genome shotgun (WGS) entry which is preliminary data.</text>
</comment>
<sequence>MTDEPAHGPGHHAPGHHGPGHRPLRPYAPGHDEAPPPDHMPRRVKVFGIAVIVLIVVVLLMHLAGGSMGGMH</sequence>
<feature type="compositionally biased region" description="Basic and acidic residues" evidence="1">
    <location>
        <begin position="30"/>
        <end position="41"/>
    </location>
</feature>
<name>A0ABT6RU98_9ACTN</name>